<dbReference type="SUPFAM" id="SSF53623">
    <property type="entry name" value="MurD-like peptide ligases, catalytic domain"/>
    <property type="match status" value="1"/>
</dbReference>
<keyword evidence="5 7" id="KW-0131">Cell cycle</keyword>
<evidence type="ECO:0000259" key="9">
    <source>
        <dbReference type="Pfam" id="PF01225"/>
    </source>
</evidence>
<keyword evidence="7 12" id="KW-0436">Ligase</keyword>
<dbReference type="EMBL" id="LT629710">
    <property type="protein sequence ID" value="SDP13589.1"/>
    <property type="molecule type" value="Genomic_DNA"/>
</dbReference>
<feature type="binding site" evidence="7">
    <location>
        <begin position="133"/>
        <end position="139"/>
    </location>
    <ligand>
        <name>ATP</name>
        <dbReference type="ChEBI" id="CHEBI:30616"/>
    </ligand>
</feature>
<dbReference type="InterPro" id="IPR035911">
    <property type="entry name" value="MurE/MurF_N"/>
</dbReference>
<comment type="pathway">
    <text evidence="7 8">Cell wall biogenesis; peptidoglycan biosynthesis.</text>
</comment>
<dbReference type="Pfam" id="PF01225">
    <property type="entry name" value="Mur_ligase"/>
    <property type="match status" value="1"/>
</dbReference>
<feature type="short sequence motif" description="Meso-diaminopimelate recognition motif" evidence="7">
    <location>
        <begin position="426"/>
        <end position="429"/>
    </location>
</feature>
<dbReference type="Proteomes" id="UP000198741">
    <property type="component" value="Chromosome I"/>
</dbReference>
<comment type="caution">
    <text evidence="7">Lacks conserved residue(s) required for the propagation of feature annotation.</text>
</comment>
<dbReference type="PANTHER" id="PTHR23135">
    <property type="entry name" value="MUR LIGASE FAMILY MEMBER"/>
    <property type="match status" value="1"/>
</dbReference>
<dbReference type="Pfam" id="PF02875">
    <property type="entry name" value="Mur_ligase_C"/>
    <property type="match status" value="1"/>
</dbReference>
<comment type="similarity">
    <text evidence="1 7">Belongs to the MurCDEF family. MurE subfamily.</text>
</comment>
<dbReference type="Pfam" id="PF08245">
    <property type="entry name" value="Mur_ligase_M"/>
    <property type="match status" value="1"/>
</dbReference>
<dbReference type="NCBIfam" id="TIGR01085">
    <property type="entry name" value="murE"/>
    <property type="match status" value="1"/>
</dbReference>
<keyword evidence="7" id="KW-0067">ATP-binding</keyword>
<dbReference type="RefSeq" id="WP_090477138.1">
    <property type="nucleotide sequence ID" value="NZ_LT629710.1"/>
</dbReference>
<evidence type="ECO:0000256" key="6">
    <source>
        <dbReference type="ARBA" id="ARBA00023316"/>
    </source>
</evidence>
<dbReference type="InterPro" id="IPR036615">
    <property type="entry name" value="Mur_ligase_C_dom_sf"/>
</dbReference>
<dbReference type="Gene3D" id="3.40.1390.10">
    <property type="entry name" value="MurE/MurF, N-terminal domain"/>
    <property type="match status" value="1"/>
</dbReference>
<evidence type="ECO:0000256" key="3">
    <source>
        <dbReference type="ARBA" id="ARBA00022960"/>
    </source>
</evidence>
<dbReference type="GO" id="GO:0008765">
    <property type="term" value="F:UDP-N-acetylmuramoylalanyl-D-glutamate-2,6-diaminopimelate ligase activity"/>
    <property type="evidence" value="ECO:0007669"/>
    <property type="project" value="UniProtKB-UniRule"/>
</dbReference>
<keyword evidence="4 7" id="KW-0573">Peptidoglycan synthesis</keyword>
<evidence type="ECO:0000256" key="8">
    <source>
        <dbReference type="RuleBase" id="RU004135"/>
    </source>
</evidence>
<keyword evidence="7" id="KW-0963">Cytoplasm</keyword>
<dbReference type="HAMAP" id="MF_00208">
    <property type="entry name" value="MurE"/>
    <property type="match status" value="1"/>
</dbReference>
<dbReference type="GO" id="GO:0008360">
    <property type="term" value="P:regulation of cell shape"/>
    <property type="evidence" value="ECO:0007669"/>
    <property type="project" value="UniProtKB-KW"/>
</dbReference>
<dbReference type="NCBIfam" id="NF001126">
    <property type="entry name" value="PRK00139.1-4"/>
    <property type="match status" value="1"/>
</dbReference>
<comment type="catalytic activity">
    <reaction evidence="7">
        <text>UDP-N-acetyl-alpha-D-muramoyl-L-alanyl-D-glutamate + meso-2,6-diaminopimelate + ATP = UDP-N-acetyl-alpha-D-muramoyl-L-alanyl-gamma-D-glutamyl-meso-2,6-diaminopimelate + ADP + phosphate + H(+)</text>
        <dbReference type="Rhea" id="RHEA:23676"/>
        <dbReference type="ChEBI" id="CHEBI:15378"/>
        <dbReference type="ChEBI" id="CHEBI:30616"/>
        <dbReference type="ChEBI" id="CHEBI:43474"/>
        <dbReference type="ChEBI" id="CHEBI:57791"/>
        <dbReference type="ChEBI" id="CHEBI:83900"/>
        <dbReference type="ChEBI" id="CHEBI:83905"/>
        <dbReference type="ChEBI" id="CHEBI:456216"/>
        <dbReference type="EC" id="6.3.2.13"/>
    </reaction>
</comment>
<keyword evidence="7" id="KW-0547">Nucleotide-binding</keyword>
<evidence type="ECO:0000259" key="10">
    <source>
        <dbReference type="Pfam" id="PF02875"/>
    </source>
</evidence>
<dbReference type="OrthoDB" id="9800958at2"/>
<dbReference type="Gene3D" id="3.90.190.20">
    <property type="entry name" value="Mur ligase, C-terminal domain"/>
    <property type="match status" value="1"/>
</dbReference>
<protein>
    <recommendedName>
        <fullName evidence="7">UDP-N-acetylmuramoyl-L-alanyl-D-glutamate--2,6-diaminopimelate ligase</fullName>
        <ecNumber evidence="7">6.3.2.13</ecNumber>
    </recommendedName>
    <alternativeName>
        <fullName evidence="7">Meso-A2pm-adding enzyme</fullName>
    </alternativeName>
    <alternativeName>
        <fullName evidence="7">Meso-diaminopimelate-adding enzyme</fullName>
    </alternativeName>
    <alternativeName>
        <fullName evidence="7">UDP-MurNAc-L-Ala-D-Glu:meso-diaminopimelate ligase</fullName>
    </alternativeName>
    <alternativeName>
        <fullName evidence="7">UDP-MurNAc-tripeptide synthetase</fullName>
    </alternativeName>
    <alternativeName>
        <fullName evidence="7">UDP-N-acetylmuramyl-tripeptide synthetase</fullName>
    </alternativeName>
</protein>
<gene>
    <name evidence="7" type="primary">murE</name>
    <name evidence="12" type="ORF">SAMN04515671_3019</name>
</gene>
<evidence type="ECO:0000259" key="11">
    <source>
        <dbReference type="Pfam" id="PF08245"/>
    </source>
</evidence>
<proteinExistence type="inferred from homology"/>
<feature type="binding site" evidence="7">
    <location>
        <begin position="175"/>
        <end position="176"/>
    </location>
    <ligand>
        <name>UDP-N-acetyl-alpha-D-muramoyl-L-alanyl-D-glutamate</name>
        <dbReference type="ChEBI" id="CHEBI:83900"/>
    </ligand>
</feature>
<dbReference type="STRING" id="1090615.SAMN04515671_3019"/>
<comment type="cofactor">
    <cofactor evidence="7">
        <name>Mg(2+)</name>
        <dbReference type="ChEBI" id="CHEBI:18420"/>
    </cofactor>
</comment>
<dbReference type="InterPro" id="IPR013221">
    <property type="entry name" value="Mur_ligase_cen"/>
</dbReference>
<comment type="subcellular location">
    <subcellularLocation>
        <location evidence="7 8">Cytoplasm</location>
    </subcellularLocation>
</comment>
<dbReference type="GO" id="GO:0071555">
    <property type="term" value="P:cell wall organization"/>
    <property type="evidence" value="ECO:0007669"/>
    <property type="project" value="UniProtKB-KW"/>
</dbReference>
<keyword evidence="13" id="KW-1185">Reference proteome</keyword>
<feature type="binding site" evidence="7">
    <location>
        <begin position="426"/>
        <end position="429"/>
    </location>
    <ligand>
        <name>meso-2,6-diaminopimelate</name>
        <dbReference type="ChEBI" id="CHEBI:57791"/>
    </ligand>
</feature>
<dbReference type="EC" id="6.3.2.13" evidence="7"/>
<keyword evidence="2 7" id="KW-0132">Cell division</keyword>
<dbReference type="Gene3D" id="3.40.1190.10">
    <property type="entry name" value="Mur-like, catalytic domain"/>
    <property type="match status" value="1"/>
</dbReference>
<evidence type="ECO:0000256" key="7">
    <source>
        <dbReference type="HAMAP-Rule" id="MF_00208"/>
    </source>
</evidence>
<feature type="binding site" evidence="7">
    <location>
        <position position="202"/>
    </location>
    <ligand>
        <name>UDP-N-acetyl-alpha-D-muramoyl-L-alanyl-D-glutamate</name>
        <dbReference type="ChEBI" id="CHEBI:83900"/>
    </ligand>
</feature>
<sequence>MSTSSASPDRGLRPQSVVGVPLGSLARSAGSDLPAGSVDPQVTGITLRAQGVRPGDMFAALPGTRVHGAVFAADAIRAGATCVLTDRAGAAAIGADPAVPVLVVEDPRAVLGAVSSRVYGDPSRSLAVIGVTGTSGKTTTGYLLEAALAGPDHRVGLVGTVETRIDGRPSKSLLTTPEAPDLQALFAVMVEQGVDTVAMEVSSHALSLGRVAGTRFEVGAFTNLSQDHLDFHPDMESYFQAKAMLFDGRARTGVIDVDDEYGTRLAALHPDAATVSIRPDRRADWTVTDVRTAGAGRQRFTAHRPAGAPLPVELALPGHFNVANALVALACVAAAGRDVERAAEAMGRVVVPGRMERVDAGQPFLVVVDYAHKPAALSAVLEAIATGLTGRLIVVVGAGGDRDVAKRPMMGAAAAALADLLIVTDDNPRSEPPSAIRAAVLTGARNPGPRGRPGKVSLAEIGDRQHAIRTAIAAARPGDAVVIAGKGHEQGQDVGGVIHPFSDRVEAQAALATLGHRTNDQPALAPVQESRDR</sequence>
<dbReference type="PANTHER" id="PTHR23135:SF4">
    <property type="entry name" value="UDP-N-ACETYLMURAMOYL-L-ALANYL-D-GLUTAMATE--2,6-DIAMINOPIMELATE LIGASE MURE HOMOLOG, CHLOROPLASTIC"/>
    <property type="match status" value="1"/>
</dbReference>
<dbReference type="GO" id="GO:0009252">
    <property type="term" value="P:peptidoglycan biosynthetic process"/>
    <property type="evidence" value="ECO:0007669"/>
    <property type="project" value="UniProtKB-UniRule"/>
</dbReference>
<feature type="domain" description="Mur ligase C-terminal" evidence="10">
    <location>
        <begin position="353"/>
        <end position="487"/>
    </location>
</feature>
<dbReference type="GO" id="GO:0005524">
    <property type="term" value="F:ATP binding"/>
    <property type="evidence" value="ECO:0007669"/>
    <property type="project" value="UniProtKB-UniRule"/>
</dbReference>
<evidence type="ECO:0000313" key="13">
    <source>
        <dbReference type="Proteomes" id="UP000198741"/>
    </source>
</evidence>
<feature type="modified residue" description="N6-carboxylysine" evidence="7">
    <location>
        <position position="242"/>
    </location>
</feature>
<dbReference type="InterPro" id="IPR036565">
    <property type="entry name" value="Mur-like_cat_sf"/>
</dbReference>
<dbReference type="SUPFAM" id="SSF53244">
    <property type="entry name" value="MurD-like peptide ligases, peptide-binding domain"/>
    <property type="match status" value="1"/>
</dbReference>
<evidence type="ECO:0000256" key="1">
    <source>
        <dbReference type="ARBA" id="ARBA00005898"/>
    </source>
</evidence>
<feature type="binding site" evidence="7">
    <location>
        <position position="489"/>
    </location>
    <ligand>
        <name>meso-2,6-diaminopimelate</name>
        <dbReference type="ChEBI" id="CHEBI:57791"/>
    </ligand>
</feature>
<feature type="domain" description="Mur ligase N-terminal catalytic" evidence="9">
    <location>
        <begin position="42"/>
        <end position="117"/>
    </location>
</feature>
<dbReference type="GO" id="GO:0000287">
    <property type="term" value="F:magnesium ion binding"/>
    <property type="evidence" value="ECO:0007669"/>
    <property type="project" value="UniProtKB-UniRule"/>
</dbReference>
<feature type="binding site" evidence="7">
    <location>
        <position position="47"/>
    </location>
    <ligand>
        <name>UDP-N-acetyl-alpha-D-muramoyl-L-alanyl-D-glutamate</name>
        <dbReference type="ChEBI" id="CHEBI:83900"/>
    </ligand>
</feature>
<feature type="domain" description="Mur ligase central" evidence="11">
    <location>
        <begin position="131"/>
        <end position="332"/>
    </location>
</feature>
<dbReference type="GO" id="GO:0051301">
    <property type="term" value="P:cell division"/>
    <property type="evidence" value="ECO:0007669"/>
    <property type="project" value="UniProtKB-KW"/>
</dbReference>
<dbReference type="InterPro" id="IPR005761">
    <property type="entry name" value="UDP-N-AcMur-Glu-dNH2Pim_ligase"/>
</dbReference>
<reference evidence="12 13" key="1">
    <citation type="submission" date="2016-10" db="EMBL/GenBank/DDBJ databases">
        <authorList>
            <person name="de Groot N.N."/>
        </authorList>
    </citation>
    <scope>NUCLEOTIDE SEQUENCE [LARGE SCALE GENOMIC DNA]</scope>
    <source>
        <strain evidence="13">P4-7,KCTC 19426,CECT 7604</strain>
    </source>
</reference>
<comment type="PTM">
    <text evidence="7">Carboxylation is probably crucial for Mg(2+) binding and, consequently, for the gamma-phosphate positioning of ATP.</text>
</comment>
<keyword evidence="7" id="KW-0460">Magnesium</keyword>
<evidence type="ECO:0000256" key="4">
    <source>
        <dbReference type="ARBA" id="ARBA00022984"/>
    </source>
</evidence>
<dbReference type="InterPro" id="IPR000713">
    <property type="entry name" value="Mur_ligase_N"/>
</dbReference>
<accession>A0A1H0QA78</accession>
<evidence type="ECO:0000256" key="2">
    <source>
        <dbReference type="ARBA" id="ARBA00022618"/>
    </source>
</evidence>
<dbReference type="NCBIfam" id="NF001124">
    <property type="entry name" value="PRK00139.1-2"/>
    <property type="match status" value="1"/>
</dbReference>
<dbReference type="AlphaFoldDB" id="A0A1H0QA78"/>
<feature type="binding site" evidence="7">
    <location>
        <position position="210"/>
    </location>
    <ligand>
        <name>UDP-N-acetyl-alpha-D-muramoyl-L-alanyl-D-glutamate</name>
        <dbReference type="ChEBI" id="CHEBI:83900"/>
    </ligand>
</feature>
<dbReference type="SUPFAM" id="SSF63418">
    <property type="entry name" value="MurE/MurF N-terminal domain"/>
    <property type="match status" value="1"/>
</dbReference>
<evidence type="ECO:0000313" key="12">
    <source>
        <dbReference type="EMBL" id="SDP13589.1"/>
    </source>
</evidence>
<dbReference type="GO" id="GO:0005737">
    <property type="term" value="C:cytoplasm"/>
    <property type="evidence" value="ECO:0007669"/>
    <property type="project" value="UniProtKB-SubCell"/>
</dbReference>
<organism evidence="12 13">
    <name type="scientific">Nakamurella panacisegetis</name>
    <dbReference type="NCBI Taxonomy" id="1090615"/>
    <lineage>
        <taxon>Bacteria</taxon>
        <taxon>Bacillati</taxon>
        <taxon>Actinomycetota</taxon>
        <taxon>Actinomycetes</taxon>
        <taxon>Nakamurellales</taxon>
        <taxon>Nakamurellaceae</taxon>
        <taxon>Nakamurella</taxon>
    </lineage>
</organism>
<dbReference type="InterPro" id="IPR004101">
    <property type="entry name" value="Mur_ligase_C"/>
</dbReference>
<keyword evidence="6 7" id="KW-0961">Cell wall biogenesis/degradation</keyword>
<name>A0A1H0QA78_9ACTN</name>
<feature type="binding site" evidence="7">
    <location>
        <position position="485"/>
    </location>
    <ligand>
        <name>meso-2,6-diaminopimelate</name>
        <dbReference type="ChEBI" id="CHEBI:57791"/>
    </ligand>
</feature>
<feature type="binding site" evidence="7">
    <location>
        <position position="402"/>
    </location>
    <ligand>
        <name>meso-2,6-diaminopimelate</name>
        <dbReference type="ChEBI" id="CHEBI:57791"/>
    </ligand>
</feature>
<dbReference type="UniPathway" id="UPA00219"/>
<comment type="function">
    <text evidence="7">Catalyzes the addition of meso-diaminopimelic acid to the nucleotide precursor UDP-N-acetylmuramoyl-L-alanyl-D-glutamate (UMAG) in the biosynthesis of bacterial cell-wall peptidoglycan.</text>
</comment>
<evidence type="ECO:0000256" key="5">
    <source>
        <dbReference type="ARBA" id="ARBA00023306"/>
    </source>
</evidence>
<keyword evidence="3 7" id="KW-0133">Cell shape</keyword>